<proteinExistence type="predicted"/>
<keyword evidence="3" id="KW-1185">Reference proteome</keyword>
<organism evidence="4">
    <name type="scientific">Schistocephalus solidus</name>
    <name type="common">Tapeworm</name>
    <dbReference type="NCBI Taxonomy" id="70667"/>
    <lineage>
        <taxon>Eukaryota</taxon>
        <taxon>Metazoa</taxon>
        <taxon>Spiralia</taxon>
        <taxon>Lophotrochozoa</taxon>
        <taxon>Platyhelminthes</taxon>
        <taxon>Cestoda</taxon>
        <taxon>Eucestoda</taxon>
        <taxon>Diphyllobothriidea</taxon>
        <taxon>Diphyllobothriidae</taxon>
        <taxon>Schistocephalus</taxon>
    </lineage>
</organism>
<accession>A0A183T9P9</accession>
<evidence type="ECO:0000313" key="2">
    <source>
        <dbReference type="EMBL" id="VDL99582.1"/>
    </source>
</evidence>
<dbReference type="AlphaFoldDB" id="A0A183T9P9"/>
<dbReference type="InterPro" id="IPR000477">
    <property type="entry name" value="RT_dom"/>
</dbReference>
<dbReference type="STRING" id="70667.A0A183T9P9"/>
<sequence>MLLANREPWKKRLKAINRWCHLRDTSQSTTLNILSRAHRQHQDWFDDNDLHNAFIDCPSAANKTAFYRRCRLDARMTRKADEIQSNADRNEWKNFLAATKAVYGPPKLSTGKAPGSDDFKDATIVNIHKIKGNRQLCDNPRGISLLNITSKIFGCILLNLLNAHLEQGLLPESQCGFRLHRGTIDMIFAARQLQGKCQEMRAHLYTTFVDIMNNFDTVNRNGLWKIMQKFGCPERFTHMVRQLHDGMVARVTDNGMVSEAFAVTNGVKQAALILSAMLTDAYREE</sequence>
<dbReference type="PANTHER" id="PTHR47027">
    <property type="entry name" value="REVERSE TRANSCRIPTASE DOMAIN-CONTAINING PROTEIN"/>
    <property type="match status" value="1"/>
</dbReference>
<dbReference type="Pfam" id="PF00078">
    <property type="entry name" value="RVT_1"/>
    <property type="match status" value="1"/>
</dbReference>
<gene>
    <name evidence="2" type="ORF">SSLN_LOCUS13197</name>
</gene>
<reference evidence="4" key="1">
    <citation type="submission" date="2016-06" db="UniProtKB">
        <authorList>
            <consortium name="WormBaseParasite"/>
        </authorList>
    </citation>
    <scope>IDENTIFICATION</scope>
</reference>
<dbReference type="OrthoDB" id="10070415at2759"/>
<reference evidence="2 3" key="2">
    <citation type="submission" date="2018-11" db="EMBL/GenBank/DDBJ databases">
        <authorList>
            <consortium name="Pathogen Informatics"/>
        </authorList>
    </citation>
    <scope>NUCLEOTIDE SEQUENCE [LARGE SCALE GENOMIC DNA]</scope>
    <source>
        <strain evidence="2 3">NST_G2</strain>
    </source>
</reference>
<name>A0A183T9P9_SCHSO</name>
<protein>
    <submittedName>
        <fullName evidence="4">Reverse transcriptase domain-containing protein</fullName>
    </submittedName>
</protein>
<evidence type="ECO:0000259" key="1">
    <source>
        <dbReference type="Pfam" id="PF00078"/>
    </source>
</evidence>
<evidence type="ECO:0000313" key="3">
    <source>
        <dbReference type="Proteomes" id="UP000275846"/>
    </source>
</evidence>
<dbReference type="EMBL" id="UYSU01037887">
    <property type="protein sequence ID" value="VDL99582.1"/>
    <property type="molecule type" value="Genomic_DNA"/>
</dbReference>
<dbReference type="Proteomes" id="UP000275846">
    <property type="component" value="Unassembled WGS sequence"/>
</dbReference>
<feature type="domain" description="Reverse transcriptase" evidence="1">
    <location>
        <begin position="133"/>
        <end position="270"/>
    </location>
</feature>
<dbReference type="WBParaSite" id="SSLN_0001370001-mRNA-1">
    <property type="protein sequence ID" value="SSLN_0001370001-mRNA-1"/>
    <property type="gene ID" value="SSLN_0001370001"/>
</dbReference>
<evidence type="ECO:0000313" key="4">
    <source>
        <dbReference type="WBParaSite" id="SSLN_0001370001-mRNA-1"/>
    </source>
</evidence>
<dbReference type="PANTHER" id="PTHR47027:SF26">
    <property type="entry name" value="REVERSE TRANSCRIPTASE DOMAIN-CONTAINING PROTEIN"/>
    <property type="match status" value="1"/>
</dbReference>